<evidence type="ECO:0000313" key="3">
    <source>
        <dbReference type="Proteomes" id="UP001501295"/>
    </source>
</evidence>
<dbReference type="Proteomes" id="UP001501295">
    <property type="component" value="Unassembled WGS sequence"/>
</dbReference>
<dbReference type="PANTHER" id="PTHR33164">
    <property type="entry name" value="TRANSCRIPTIONAL REGULATOR, MARR FAMILY"/>
    <property type="match status" value="1"/>
</dbReference>
<gene>
    <name evidence="2" type="ORF">GCM10025780_07890</name>
</gene>
<dbReference type="InterPro" id="IPR036388">
    <property type="entry name" value="WH-like_DNA-bd_sf"/>
</dbReference>
<organism evidence="2 3">
    <name type="scientific">Frondihabitans cladoniiphilus</name>
    <dbReference type="NCBI Taxonomy" id="715785"/>
    <lineage>
        <taxon>Bacteria</taxon>
        <taxon>Bacillati</taxon>
        <taxon>Actinomycetota</taxon>
        <taxon>Actinomycetes</taxon>
        <taxon>Micrococcales</taxon>
        <taxon>Microbacteriaceae</taxon>
        <taxon>Frondihabitans</taxon>
    </lineage>
</organism>
<dbReference type="PROSITE" id="PS50995">
    <property type="entry name" value="HTH_MARR_2"/>
    <property type="match status" value="1"/>
</dbReference>
<sequence length="158" mass="16787">MSRRFLISDDVLADFAESAQQDLGRLLEAAARTVNETALARVVAGGFPDVRPSHIPVFAGLEPGGTRITVLAGKAGVSRQAMGAMVREVEALGYVVSQPDSNDARATLVALSDRGEKFCRAMITATNDLNDELTGRLGHISAQKLRRQLRVIAGGDGQ</sequence>
<dbReference type="SUPFAM" id="SSF46785">
    <property type="entry name" value="Winged helix' DNA-binding domain"/>
    <property type="match status" value="1"/>
</dbReference>
<reference evidence="3" key="1">
    <citation type="journal article" date="2019" name="Int. J. Syst. Evol. Microbiol.">
        <title>The Global Catalogue of Microorganisms (GCM) 10K type strain sequencing project: providing services to taxonomists for standard genome sequencing and annotation.</title>
        <authorList>
            <consortium name="The Broad Institute Genomics Platform"/>
            <consortium name="The Broad Institute Genome Sequencing Center for Infectious Disease"/>
            <person name="Wu L."/>
            <person name="Ma J."/>
        </authorList>
    </citation>
    <scope>NUCLEOTIDE SEQUENCE [LARGE SCALE GENOMIC DNA]</scope>
    <source>
        <strain evidence="3">JCM 18956</strain>
    </source>
</reference>
<keyword evidence="3" id="KW-1185">Reference proteome</keyword>
<dbReference type="InterPro" id="IPR000835">
    <property type="entry name" value="HTH_MarR-typ"/>
</dbReference>
<proteinExistence type="predicted"/>
<dbReference type="InterPro" id="IPR039422">
    <property type="entry name" value="MarR/SlyA-like"/>
</dbReference>
<dbReference type="InterPro" id="IPR036390">
    <property type="entry name" value="WH_DNA-bd_sf"/>
</dbReference>
<accession>A0ABP8VMN1</accession>
<dbReference type="Gene3D" id="1.10.10.10">
    <property type="entry name" value="Winged helix-like DNA-binding domain superfamily/Winged helix DNA-binding domain"/>
    <property type="match status" value="1"/>
</dbReference>
<protein>
    <submittedName>
        <fullName evidence="2">MarR family winged helix-turn-helix transcriptional regulator</fullName>
    </submittedName>
</protein>
<evidence type="ECO:0000313" key="2">
    <source>
        <dbReference type="EMBL" id="GAA4667905.1"/>
    </source>
</evidence>
<name>A0ABP8VMN1_9MICO</name>
<dbReference type="EMBL" id="BAABLM010000001">
    <property type="protein sequence ID" value="GAA4667905.1"/>
    <property type="molecule type" value="Genomic_DNA"/>
</dbReference>
<comment type="caution">
    <text evidence="2">The sequence shown here is derived from an EMBL/GenBank/DDBJ whole genome shotgun (WGS) entry which is preliminary data.</text>
</comment>
<feature type="domain" description="HTH marR-type" evidence="1">
    <location>
        <begin position="20"/>
        <end position="154"/>
    </location>
</feature>
<evidence type="ECO:0000259" key="1">
    <source>
        <dbReference type="PROSITE" id="PS50995"/>
    </source>
</evidence>
<dbReference type="PANTHER" id="PTHR33164:SF57">
    <property type="entry name" value="MARR-FAMILY TRANSCRIPTIONAL REGULATOR"/>
    <property type="match status" value="1"/>
</dbReference>